<dbReference type="PANTHER" id="PTHR30055">
    <property type="entry name" value="HTH-TYPE TRANSCRIPTIONAL REGULATOR RUTR"/>
    <property type="match status" value="1"/>
</dbReference>
<comment type="caution">
    <text evidence="6">The sequence shown here is derived from an EMBL/GenBank/DDBJ whole genome shotgun (WGS) entry which is preliminary data.</text>
</comment>
<evidence type="ECO:0000256" key="1">
    <source>
        <dbReference type="ARBA" id="ARBA00023015"/>
    </source>
</evidence>
<keyword evidence="7" id="KW-1185">Reference proteome</keyword>
<dbReference type="AlphaFoldDB" id="A0A1E3T294"/>
<dbReference type="Pfam" id="PF13305">
    <property type="entry name" value="TetR_C_33"/>
    <property type="match status" value="1"/>
</dbReference>
<dbReference type="STRING" id="243061.AWC25_14235"/>
<sequence length="196" mass="20684">MPKMRYHHGDLAAACVRAAMELLEEDGGTAELSLRAVARRAGVSPGAPYRHYADRDALISAVAAVGYRELAACMAGAHPAPATPDDLVAIGTAYVEFAVRRPALFHLIFGAPCDRENAERVAATMAIWDLVSGGVRRTYPDSDVEALSNAVWSLVHGLAFLHLDGKFDASDPAAVSDRVGAATRAILAATYQPASV</sequence>
<accession>A0A1E3T294</accession>
<dbReference type="Gene3D" id="1.10.357.10">
    <property type="entry name" value="Tetracycline Repressor, domain 2"/>
    <property type="match status" value="1"/>
</dbReference>
<feature type="DNA-binding region" description="H-T-H motif" evidence="4">
    <location>
        <begin position="33"/>
        <end position="52"/>
    </location>
</feature>
<dbReference type="EMBL" id="MIHC01000008">
    <property type="protein sequence ID" value="ODR08504.1"/>
    <property type="molecule type" value="Genomic_DNA"/>
</dbReference>
<gene>
    <name evidence="6" type="ORF">BHQ21_06595</name>
</gene>
<dbReference type="GO" id="GO:0000976">
    <property type="term" value="F:transcription cis-regulatory region binding"/>
    <property type="evidence" value="ECO:0007669"/>
    <property type="project" value="TreeGrafter"/>
</dbReference>
<keyword evidence="1" id="KW-0805">Transcription regulation</keyword>
<reference evidence="7" key="1">
    <citation type="submission" date="2016-09" db="EMBL/GenBank/DDBJ databases">
        <authorList>
            <person name="Greninger A.L."/>
            <person name="Jerome K.R."/>
            <person name="Mcnair B."/>
            <person name="Wallis C."/>
            <person name="Fang F."/>
        </authorList>
    </citation>
    <scope>NUCLEOTIDE SEQUENCE [LARGE SCALE GENOMIC DNA]</scope>
    <source>
        <strain evidence="7">BC1_M4</strain>
    </source>
</reference>
<evidence type="ECO:0000259" key="5">
    <source>
        <dbReference type="PROSITE" id="PS50977"/>
    </source>
</evidence>
<protein>
    <submittedName>
        <fullName evidence="6">TetR family transcriptional regulator</fullName>
    </submittedName>
</protein>
<dbReference type="PANTHER" id="PTHR30055:SF220">
    <property type="entry name" value="TETR-FAMILY REGULATORY PROTEIN"/>
    <property type="match status" value="1"/>
</dbReference>
<dbReference type="InterPro" id="IPR025996">
    <property type="entry name" value="MT1864/Rv1816-like_C"/>
</dbReference>
<dbReference type="SUPFAM" id="SSF48498">
    <property type="entry name" value="Tetracyclin repressor-like, C-terminal domain"/>
    <property type="match status" value="1"/>
</dbReference>
<dbReference type="Proteomes" id="UP000094224">
    <property type="component" value="Unassembled WGS sequence"/>
</dbReference>
<dbReference type="GO" id="GO:0003700">
    <property type="term" value="F:DNA-binding transcription factor activity"/>
    <property type="evidence" value="ECO:0007669"/>
    <property type="project" value="TreeGrafter"/>
</dbReference>
<organism evidence="6 7">
    <name type="scientific">Mycobacterium sherrisii</name>
    <dbReference type="NCBI Taxonomy" id="243061"/>
    <lineage>
        <taxon>Bacteria</taxon>
        <taxon>Bacillati</taxon>
        <taxon>Actinomycetota</taxon>
        <taxon>Actinomycetes</taxon>
        <taxon>Mycobacteriales</taxon>
        <taxon>Mycobacteriaceae</taxon>
        <taxon>Mycobacterium</taxon>
        <taxon>Mycobacterium simiae complex</taxon>
    </lineage>
</organism>
<name>A0A1E3T294_9MYCO</name>
<evidence type="ECO:0000256" key="4">
    <source>
        <dbReference type="PROSITE-ProRule" id="PRU00335"/>
    </source>
</evidence>
<evidence type="ECO:0000313" key="6">
    <source>
        <dbReference type="EMBL" id="ODR08504.1"/>
    </source>
</evidence>
<dbReference type="InterPro" id="IPR050109">
    <property type="entry name" value="HTH-type_TetR-like_transc_reg"/>
</dbReference>
<keyword evidence="2 4" id="KW-0238">DNA-binding</keyword>
<proteinExistence type="predicted"/>
<dbReference type="InterPro" id="IPR036271">
    <property type="entry name" value="Tet_transcr_reg_TetR-rel_C_sf"/>
</dbReference>
<dbReference type="PROSITE" id="PS50977">
    <property type="entry name" value="HTH_TETR_2"/>
    <property type="match status" value="1"/>
</dbReference>
<dbReference type="SUPFAM" id="SSF46689">
    <property type="entry name" value="Homeodomain-like"/>
    <property type="match status" value="1"/>
</dbReference>
<feature type="domain" description="HTH tetR-type" evidence="5">
    <location>
        <begin position="9"/>
        <end position="70"/>
    </location>
</feature>
<dbReference type="InterPro" id="IPR001647">
    <property type="entry name" value="HTH_TetR"/>
</dbReference>
<dbReference type="Pfam" id="PF00440">
    <property type="entry name" value="TetR_N"/>
    <property type="match status" value="1"/>
</dbReference>
<evidence type="ECO:0000256" key="3">
    <source>
        <dbReference type="ARBA" id="ARBA00023163"/>
    </source>
</evidence>
<dbReference type="InterPro" id="IPR009057">
    <property type="entry name" value="Homeodomain-like_sf"/>
</dbReference>
<evidence type="ECO:0000256" key="2">
    <source>
        <dbReference type="ARBA" id="ARBA00023125"/>
    </source>
</evidence>
<dbReference type="OrthoDB" id="3173376at2"/>
<dbReference type="RefSeq" id="WP_069399546.1">
    <property type="nucleotide sequence ID" value="NZ_JACKTB010000061.1"/>
</dbReference>
<evidence type="ECO:0000313" key="7">
    <source>
        <dbReference type="Proteomes" id="UP000094224"/>
    </source>
</evidence>
<keyword evidence="3" id="KW-0804">Transcription</keyword>